<reference evidence="1" key="2">
    <citation type="journal article" date="2007" name="Science">
        <title>Genome sequence of Aedes aegypti, a major arbovirus vector.</title>
        <authorList>
            <person name="Nene V."/>
            <person name="Wortman J.R."/>
            <person name="Lawson D."/>
            <person name="Haas B."/>
            <person name="Kodira C."/>
            <person name="Tu Z.J."/>
            <person name="Loftus B."/>
            <person name="Xi Z."/>
            <person name="Megy K."/>
            <person name="Grabherr M."/>
            <person name="Ren Q."/>
            <person name="Zdobnov E.M."/>
            <person name="Lobo N.F."/>
            <person name="Campbell K.S."/>
            <person name="Brown S.E."/>
            <person name="Bonaldo M.F."/>
            <person name="Zhu J."/>
            <person name="Sinkins S.P."/>
            <person name="Hogenkamp D.G."/>
            <person name="Amedeo P."/>
            <person name="Arensburger P."/>
            <person name="Atkinson P.W."/>
            <person name="Bidwell S."/>
            <person name="Biedler J."/>
            <person name="Birney E."/>
            <person name="Bruggner R.V."/>
            <person name="Costas J."/>
            <person name="Coy M.R."/>
            <person name="Crabtree J."/>
            <person name="Crawford M."/>
            <person name="Debruyn B."/>
            <person name="Decaprio D."/>
            <person name="Eiglmeier K."/>
            <person name="Eisenstadt E."/>
            <person name="El-Dorry H."/>
            <person name="Gelbart W.M."/>
            <person name="Gomes S.L."/>
            <person name="Hammond M."/>
            <person name="Hannick L.I."/>
            <person name="Hogan J.R."/>
            <person name="Holmes M.H."/>
            <person name="Jaffe D."/>
            <person name="Johnston J.S."/>
            <person name="Kennedy R.C."/>
            <person name="Koo H."/>
            <person name="Kravitz S."/>
            <person name="Kriventseva E.V."/>
            <person name="Kulp D."/>
            <person name="Labutti K."/>
            <person name="Lee E."/>
            <person name="Li S."/>
            <person name="Lovin D.D."/>
            <person name="Mao C."/>
            <person name="Mauceli E."/>
            <person name="Menck C.F."/>
            <person name="Miller J.R."/>
            <person name="Montgomery P."/>
            <person name="Mori A."/>
            <person name="Nascimento A.L."/>
            <person name="Naveira H.F."/>
            <person name="Nusbaum C."/>
            <person name="O'leary S."/>
            <person name="Orvis J."/>
            <person name="Pertea M."/>
            <person name="Quesneville H."/>
            <person name="Reidenbach K.R."/>
            <person name="Rogers Y.H."/>
            <person name="Roth C.W."/>
            <person name="Schneider J.R."/>
            <person name="Schatz M."/>
            <person name="Shumway M."/>
            <person name="Stanke M."/>
            <person name="Stinson E.O."/>
            <person name="Tubio J.M."/>
            <person name="Vanzee J.P."/>
            <person name="Verjovski-Almeida S."/>
            <person name="Werner D."/>
            <person name="White O."/>
            <person name="Wyder S."/>
            <person name="Zeng Q."/>
            <person name="Zhao Q."/>
            <person name="Zhao Y."/>
            <person name="Hill C.A."/>
            <person name="Raikhel A.S."/>
            <person name="Soares M.B."/>
            <person name="Knudson D.L."/>
            <person name="Lee N.H."/>
            <person name="Galagan J."/>
            <person name="Salzberg S.L."/>
            <person name="Paulsen I.T."/>
            <person name="Dimopoulos G."/>
            <person name="Collins F.H."/>
            <person name="Birren B."/>
            <person name="Fraser-Liggett C.M."/>
            <person name="Severson D.W."/>
        </authorList>
    </citation>
    <scope>NUCLEOTIDE SEQUENCE [LARGE SCALE GENOMIC DNA]</scope>
    <source>
        <strain evidence="1">Liverpool</strain>
    </source>
</reference>
<dbReference type="Proteomes" id="UP000682892">
    <property type="component" value="Unassembled WGS sequence"/>
</dbReference>
<dbReference type="OMA" id="YTRSAYA"/>
<proteinExistence type="predicted"/>
<reference evidence="1" key="3">
    <citation type="submission" date="2012-09" db="EMBL/GenBank/DDBJ databases">
        <authorList>
            <consortium name="VectorBase"/>
        </authorList>
    </citation>
    <scope>NUCLEOTIDE SEQUENCE</scope>
    <source>
        <strain evidence="1">Liverpool</strain>
    </source>
</reference>
<dbReference type="AlphaFoldDB" id="Q17A62"/>
<organism evidence="1 2">
    <name type="scientific">Aedes aegypti</name>
    <name type="common">Yellowfever mosquito</name>
    <name type="synonym">Culex aegypti</name>
    <dbReference type="NCBI Taxonomy" id="7159"/>
    <lineage>
        <taxon>Eukaryota</taxon>
        <taxon>Metazoa</taxon>
        <taxon>Ecdysozoa</taxon>
        <taxon>Arthropoda</taxon>
        <taxon>Hexapoda</taxon>
        <taxon>Insecta</taxon>
        <taxon>Pterygota</taxon>
        <taxon>Neoptera</taxon>
        <taxon>Endopterygota</taxon>
        <taxon>Diptera</taxon>
        <taxon>Nematocera</taxon>
        <taxon>Culicoidea</taxon>
        <taxon>Culicidae</taxon>
        <taxon>Culicinae</taxon>
        <taxon>Aedini</taxon>
        <taxon>Aedes</taxon>
        <taxon>Stegomyia</taxon>
    </lineage>
</organism>
<protein>
    <submittedName>
        <fullName evidence="1">AAEL005404-PA</fullName>
    </submittedName>
</protein>
<accession>Q17A62</accession>
<dbReference type="VEuPathDB" id="VectorBase:AAEL019639"/>
<name>Q17A62_AEDAE</name>
<evidence type="ECO:0000313" key="1">
    <source>
        <dbReference type="EMBL" id="EAT43102.1"/>
    </source>
</evidence>
<sequence length="73" mass="8080">MQSALQSAARKGLEAMVELFDRREPEMIRRGAVLDPQDPGALLSRFSSSDDLPVNYTRSAYAALVAAKQLKDR</sequence>
<reference evidence="1" key="1">
    <citation type="submission" date="2005-10" db="EMBL/GenBank/DDBJ databases">
        <authorList>
            <person name="Loftus B.J."/>
            <person name="Nene V.M."/>
            <person name="Hannick L.I."/>
            <person name="Bidwell S."/>
            <person name="Haas B."/>
            <person name="Amedeo P."/>
            <person name="Orvis J."/>
            <person name="Wortman J.R."/>
            <person name="White O.R."/>
            <person name="Salzberg S."/>
            <person name="Shumway M."/>
            <person name="Koo H."/>
            <person name="Zhao Y."/>
            <person name="Holmes M."/>
            <person name="Miller J."/>
            <person name="Schatz M."/>
            <person name="Pop M."/>
            <person name="Pai G."/>
            <person name="Utterback T."/>
            <person name="Rogers Y.-H."/>
            <person name="Kravitz S."/>
            <person name="Fraser C.M."/>
        </authorList>
    </citation>
    <scope>NUCLEOTIDE SEQUENCE</scope>
    <source>
        <strain evidence="1">Liverpool</strain>
    </source>
</reference>
<dbReference type="PaxDb" id="7159-AAEL005404-PA"/>
<dbReference type="HOGENOM" id="CLU_2706771_0_0_1"/>
<gene>
    <name evidence="1" type="ORF">AaeL_AAEL005404</name>
</gene>
<evidence type="ECO:0000313" key="2">
    <source>
        <dbReference type="Proteomes" id="UP000682892"/>
    </source>
</evidence>
<dbReference type="EMBL" id="CH477340">
    <property type="protein sequence ID" value="EAT43102.1"/>
    <property type="molecule type" value="Genomic_DNA"/>
</dbReference>